<evidence type="ECO:0000256" key="1">
    <source>
        <dbReference type="ARBA" id="ARBA00023002"/>
    </source>
</evidence>
<feature type="domain" description="Mannitol dehydrogenase N-terminal" evidence="4">
    <location>
        <begin position="1"/>
        <end position="182"/>
    </location>
</feature>
<comment type="catalytic activity">
    <reaction evidence="3">
        <text>D-mannitol 1-phosphate + NAD(+) = beta-D-fructose 6-phosphate + NADH + H(+)</text>
        <dbReference type="Rhea" id="RHEA:19661"/>
        <dbReference type="ChEBI" id="CHEBI:15378"/>
        <dbReference type="ChEBI" id="CHEBI:57540"/>
        <dbReference type="ChEBI" id="CHEBI:57634"/>
        <dbReference type="ChEBI" id="CHEBI:57945"/>
        <dbReference type="ChEBI" id="CHEBI:61381"/>
        <dbReference type="EC" id="1.1.1.17"/>
    </reaction>
</comment>
<dbReference type="PANTHER" id="PTHR30524">
    <property type="entry name" value="MANNITOL-1-PHOSPHATE 5-DEHYDROGENASE"/>
    <property type="match status" value="1"/>
</dbReference>
<reference evidence="6 7" key="1">
    <citation type="submission" date="2017-11" db="EMBL/GenBank/DDBJ databases">
        <title>Complete genome sequence of Spiroplasma clarkii CN-5 (DSM 19994).</title>
        <authorList>
            <person name="Tsai Y.-M."/>
            <person name="Chang A."/>
            <person name="Lo W.-S."/>
            <person name="Kuo C.-H."/>
        </authorList>
    </citation>
    <scope>NUCLEOTIDE SEQUENCE [LARGE SCALE GENOMIC DNA]</scope>
    <source>
        <strain evidence="6 7">CN-5</strain>
    </source>
</reference>
<dbReference type="Pfam" id="PF08125">
    <property type="entry name" value="Mannitol_dh_C"/>
    <property type="match status" value="1"/>
</dbReference>
<dbReference type="InterPro" id="IPR036291">
    <property type="entry name" value="NAD(P)-bd_dom_sf"/>
</dbReference>
<dbReference type="GO" id="GO:0005829">
    <property type="term" value="C:cytosol"/>
    <property type="evidence" value="ECO:0007669"/>
    <property type="project" value="TreeGrafter"/>
</dbReference>
<dbReference type="SUPFAM" id="SSF48179">
    <property type="entry name" value="6-phosphogluconate dehydrogenase C-terminal domain-like"/>
    <property type="match status" value="1"/>
</dbReference>
<protein>
    <submittedName>
        <fullName evidence="6">Mannitol-1-phosphate 5-dehydrogenase</fullName>
    </submittedName>
</protein>
<keyword evidence="1" id="KW-0560">Oxidoreductase</keyword>
<dbReference type="Gene3D" id="3.40.50.720">
    <property type="entry name" value="NAD(P)-binding Rossmann-like Domain"/>
    <property type="match status" value="1"/>
</dbReference>
<evidence type="ECO:0000313" key="7">
    <source>
        <dbReference type="Proteomes" id="UP000231179"/>
    </source>
</evidence>
<dbReference type="OrthoDB" id="271711at2"/>
<proteinExistence type="predicted"/>
<dbReference type="InterPro" id="IPR013118">
    <property type="entry name" value="Mannitol_DH_C"/>
</dbReference>
<evidence type="ECO:0000256" key="2">
    <source>
        <dbReference type="ARBA" id="ARBA00023027"/>
    </source>
</evidence>
<dbReference type="InterPro" id="IPR013131">
    <property type="entry name" value="Mannitol_DH_N"/>
</dbReference>
<feature type="domain" description="Mannitol dehydrogenase C-terminal" evidence="5">
    <location>
        <begin position="199"/>
        <end position="339"/>
    </location>
</feature>
<dbReference type="InterPro" id="IPR013328">
    <property type="entry name" value="6PGD_dom2"/>
</dbReference>
<dbReference type="GO" id="GO:0019592">
    <property type="term" value="P:mannitol catabolic process"/>
    <property type="evidence" value="ECO:0007669"/>
    <property type="project" value="TreeGrafter"/>
</dbReference>
<dbReference type="Proteomes" id="UP000231179">
    <property type="component" value="Chromosome"/>
</dbReference>
<dbReference type="PANTHER" id="PTHR30524:SF0">
    <property type="entry name" value="ALTRONATE OXIDOREDUCTASE-RELATED"/>
    <property type="match status" value="1"/>
</dbReference>
<dbReference type="GO" id="GO:0008926">
    <property type="term" value="F:mannitol-1-phosphate 5-dehydrogenase activity"/>
    <property type="evidence" value="ECO:0007669"/>
    <property type="project" value="UniProtKB-EC"/>
</dbReference>
<dbReference type="InterPro" id="IPR008927">
    <property type="entry name" value="6-PGluconate_DH-like_C_sf"/>
</dbReference>
<accession>A0A1Y0KZ74</accession>
<dbReference type="EMBL" id="CP024870">
    <property type="protein sequence ID" value="ATX70463.1"/>
    <property type="molecule type" value="Genomic_DNA"/>
</dbReference>
<keyword evidence="7" id="KW-1185">Reference proteome</keyword>
<dbReference type="KEGG" id="scla:SCLARK_00262"/>
<dbReference type="AlphaFoldDB" id="A0A1Y0KZ74"/>
<evidence type="ECO:0000259" key="4">
    <source>
        <dbReference type="Pfam" id="PF01232"/>
    </source>
</evidence>
<evidence type="ECO:0000256" key="3">
    <source>
        <dbReference type="ARBA" id="ARBA00048615"/>
    </source>
</evidence>
<name>A0A1Y0KZ74_9MOLU</name>
<evidence type="ECO:0000313" key="6">
    <source>
        <dbReference type="EMBL" id="ATX70463.1"/>
    </source>
</evidence>
<dbReference type="Pfam" id="PF01232">
    <property type="entry name" value="Mannitol_dh"/>
    <property type="match status" value="1"/>
</dbReference>
<gene>
    <name evidence="6" type="primary">mtlD</name>
    <name evidence="6" type="ORF">SCLAR_v1c01320</name>
</gene>
<organism evidence="6 7">
    <name type="scientific">Spiroplasma clarkii</name>
    <dbReference type="NCBI Taxonomy" id="2139"/>
    <lineage>
        <taxon>Bacteria</taxon>
        <taxon>Bacillati</taxon>
        <taxon>Mycoplasmatota</taxon>
        <taxon>Mollicutes</taxon>
        <taxon>Entomoplasmatales</taxon>
        <taxon>Spiroplasmataceae</taxon>
        <taxon>Spiroplasma</taxon>
    </lineage>
</organism>
<dbReference type="RefSeq" id="WP_100254030.1">
    <property type="nucleotide sequence ID" value="NZ_CP015819.1"/>
</dbReference>
<keyword evidence="2" id="KW-0520">NAD</keyword>
<dbReference type="SUPFAM" id="SSF51735">
    <property type="entry name" value="NAD(P)-binding Rossmann-fold domains"/>
    <property type="match status" value="1"/>
</dbReference>
<dbReference type="Gene3D" id="1.10.1040.10">
    <property type="entry name" value="N-(1-d-carboxylethyl)-l-norvaline Dehydrogenase, domain 2"/>
    <property type="match status" value="1"/>
</dbReference>
<sequence length="370" mass="42463">MKVVHFGAGNIGKGLILPILKASPQIKEFIFVDNDQNLVDHLKTKRQINLELFTKDAKEDLKLTNFQIISSSELFTQEGKTLIQDVDIITTSVGQVNLSKIVDSVKHVISINEKPKIIICCENGNRVSSYFKELLQVNDEKISFVDCIIDRIIPNQNFLTANTLFAEKYYTWICDNLQWPQTFSKIQGLTYVENLENEIEKKLCLLNGVHCAIAWYQFNQDNFEVVKTVYEALQNSKTLEFIDQYIDEIACAISDNNQTLKLQLKEFGEKTIERFLNKKIDDNLDRVGRNPLSKLTFNERIFTPLLLAISKNTKREAMLKVLKSGICYWNKTDPQSVEMKMIVYGQGLKDLFINKFGLSVEISNLLIAEL</sequence>
<evidence type="ECO:0000259" key="5">
    <source>
        <dbReference type="Pfam" id="PF08125"/>
    </source>
</evidence>